<dbReference type="Gene3D" id="2.40.70.10">
    <property type="entry name" value="Acid Proteases"/>
    <property type="match status" value="1"/>
</dbReference>
<comment type="caution">
    <text evidence="2">The sequence shown here is derived from an EMBL/GenBank/DDBJ whole genome shotgun (WGS) entry which is preliminary data.</text>
</comment>
<dbReference type="Gene3D" id="3.30.420.10">
    <property type="entry name" value="Ribonuclease H-like superfamily/Ribonuclease H"/>
    <property type="match status" value="1"/>
</dbReference>
<dbReference type="InterPro" id="IPR036397">
    <property type="entry name" value="RNaseH_sf"/>
</dbReference>
<feature type="domain" description="RNase H type-1" evidence="1">
    <location>
        <begin position="243"/>
        <end position="317"/>
    </location>
</feature>
<proteinExistence type="predicted"/>
<dbReference type="GO" id="GO:0003676">
    <property type="term" value="F:nucleic acid binding"/>
    <property type="evidence" value="ECO:0007669"/>
    <property type="project" value="InterPro"/>
</dbReference>
<name>A0AAV5KFL8_9ROSI</name>
<dbReference type="SUPFAM" id="SSF56672">
    <property type="entry name" value="DNA/RNA polymerases"/>
    <property type="match status" value="1"/>
</dbReference>
<dbReference type="PANTHER" id="PTHR48475">
    <property type="entry name" value="RIBONUCLEASE H"/>
    <property type="match status" value="1"/>
</dbReference>
<dbReference type="Proteomes" id="UP001054252">
    <property type="component" value="Unassembled WGS sequence"/>
</dbReference>
<organism evidence="2 3">
    <name type="scientific">Rubroshorea leprosula</name>
    <dbReference type="NCBI Taxonomy" id="152421"/>
    <lineage>
        <taxon>Eukaryota</taxon>
        <taxon>Viridiplantae</taxon>
        <taxon>Streptophyta</taxon>
        <taxon>Embryophyta</taxon>
        <taxon>Tracheophyta</taxon>
        <taxon>Spermatophyta</taxon>
        <taxon>Magnoliopsida</taxon>
        <taxon>eudicotyledons</taxon>
        <taxon>Gunneridae</taxon>
        <taxon>Pentapetalae</taxon>
        <taxon>rosids</taxon>
        <taxon>malvids</taxon>
        <taxon>Malvales</taxon>
        <taxon>Dipterocarpaceae</taxon>
        <taxon>Rubroshorea</taxon>
    </lineage>
</organism>
<evidence type="ECO:0000259" key="1">
    <source>
        <dbReference type="PROSITE" id="PS50879"/>
    </source>
</evidence>
<dbReference type="GO" id="GO:0004523">
    <property type="term" value="F:RNA-DNA hybrid ribonuclease activity"/>
    <property type="evidence" value="ECO:0007669"/>
    <property type="project" value="InterPro"/>
</dbReference>
<dbReference type="PROSITE" id="PS50879">
    <property type="entry name" value="RNASE_H_1"/>
    <property type="match status" value="1"/>
</dbReference>
<gene>
    <name evidence="2" type="ORF">SLEP1_g33112</name>
</gene>
<sequence length="317" mass="35387">MIFGGIHSRGQSAQGRKVYARQVMIVNKNGPLKRLFEEAKWENIPITFSLVDYKRLEGESDVMMPHVDRFVATVHISNHNVNKIFIDTGSSLDILYWSCFQKMQLSPASLKKYERLIYGFGNQPVSVEGVITLPIYVEPTPSTVKLNPLKCMFVVESSKFLGYVISKKGIEVNLDKVQSMQQMEPPKTVKDVQCLIGHLVALHKFIVSEYDLKFEPRAAIKGQALTDFLVECHLVALEGITASHPVWALYIDGVASVEGSGAGARAVFIGPDGFKTEHALRFKFQATNNAAEYEALIYGLKVALELKAQNIRVFSDC</sequence>
<accession>A0AAV5KFL8</accession>
<dbReference type="EMBL" id="BPVZ01000062">
    <property type="protein sequence ID" value="GKV23377.1"/>
    <property type="molecule type" value="Genomic_DNA"/>
</dbReference>
<dbReference type="InterPro" id="IPR021109">
    <property type="entry name" value="Peptidase_aspartic_dom_sf"/>
</dbReference>
<reference evidence="2 3" key="1">
    <citation type="journal article" date="2021" name="Commun. Biol.">
        <title>The genome of Shorea leprosula (Dipterocarpaceae) highlights the ecological relevance of drought in aseasonal tropical rainforests.</title>
        <authorList>
            <person name="Ng K.K.S."/>
            <person name="Kobayashi M.J."/>
            <person name="Fawcett J.A."/>
            <person name="Hatakeyama M."/>
            <person name="Paape T."/>
            <person name="Ng C.H."/>
            <person name="Ang C.C."/>
            <person name="Tnah L.H."/>
            <person name="Lee C.T."/>
            <person name="Nishiyama T."/>
            <person name="Sese J."/>
            <person name="O'Brien M.J."/>
            <person name="Copetti D."/>
            <person name="Mohd Noor M.I."/>
            <person name="Ong R.C."/>
            <person name="Putra M."/>
            <person name="Sireger I.Z."/>
            <person name="Indrioko S."/>
            <person name="Kosugi Y."/>
            <person name="Izuno A."/>
            <person name="Isagi Y."/>
            <person name="Lee S.L."/>
            <person name="Shimizu K.K."/>
        </authorList>
    </citation>
    <scope>NUCLEOTIDE SEQUENCE [LARGE SCALE GENOMIC DNA]</scope>
    <source>
        <strain evidence="2">214</strain>
    </source>
</reference>
<keyword evidence="3" id="KW-1185">Reference proteome</keyword>
<protein>
    <recommendedName>
        <fullName evidence="1">RNase H type-1 domain-containing protein</fullName>
    </recommendedName>
</protein>
<dbReference type="AlphaFoldDB" id="A0AAV5KFL8"/>
<evidence type="ECO:0000313" key="2">
    <source>
        <dbReference type="EMBL" id="GKV23377.1"/>
    </source>
</evidence>
<dbReference type="Pfam" id="PF13456">
    <property type="entry name" value="RVT_3"/>
    <property type="match status" value="1"/>
</dbReference>
<evidence type="ECO:0000313" key="3">
    <source>
        <dbReference type="Proteomes" id="UP001054252"/>
    </source>
</evidence>
<dbReference type="InterPro" id="IPR043502">
    <property type="entry name" value="DNA/RNA_pol_sf"/>
</dbReference>
<dbReference type="PANTHER" id="PTHR48475:SF1">
    <property type="entry name" value="RNASE H TYPE-1 DOMAIN-CONTAINING PROTEIN"/>
    <property type="match status" value="1"/>
</dbReference>
<dbReference type="InterPro" id="IPR002156">
    <property type="entry name" value="RNaseH_domain"/>
</dbReference>